<protein>
    <submittedName>
        <fullName evidence="1">Uncharacterized protein</fullName>
    </submittedName>
</protein>
<name>A0ABR4SBA8_9ACTN</name>
<keyword evidence="2" id="KW-1185">Reference proteome</keyword>
<gene>
    <name evidence="1" type="ORF">DC60_02660</name>
</gene>
<evidence type="ECO:0000313" key="2">
    <source>
        <dbReference type="Proteomes" id="UP000027443"/>
    </source>
</evidence>
<sequence>MPPAARASWSSLGLLLLGVSAYAVTSGATRLGLLGQRQEAPVDEGFVVGTTRALLVYYH</sequence>
<organism evidence="1 2">
    <name type="scientific">Streptomyces wadayamensis</name>
    <dbReference type="NCBI Taxonomy" id="141454"/>
    <lineage>
        <taxon>Bacteria</taxon>
        <taxon>Bacillati</taxon>
        <taxon>Actinomycetota</taxon>
        <taxon>Actinomycetes</taxon>
        <taxon>Kitasatosporales</taxon>
        <taxon>Streptomycetaceae</taxon>
        <taxon>Streptomyces</taxon>
    </lineage>
</organism>
<evidence type="ECO:0000313" key="1">
    <source>
        <dbReference type="EMBL" id="KDR62421.1"/>
    </source>
</evidence>
<dbReference type="EMBL" id="JHDU01000017">
    <property type="protein sequence ID" value="KDR62421.1"/>
    <property type="molecule type" value="Genomic_DNA"/>
</dbReference>
<comment type="caution">
    <text evidence="1">The sequence shown here is derived from an EMBL/GenBank/DDBJ whole genome shotgun (WGS) entry which is preliminary data.</text>
</comment>
<accession>A0ABR4SBA8</accession>
<reference evidence="1 2" key="1">
    <citation type="submission" date="2014-03" db="EMBL/GenBank/DDBJ databases">
        <title>Genome Sequence of Streptomyces wadayamensis A23 strain, an endophytic actinobacteria from Citrus reticulata.</title>
        <authorList>
            <person name="de Oliveira L.G."/>
            <person name="Tormet G.D."/>
            <person name="Marcon J."/>
            <person name="Samborsky M."/>
            <person name="Araujo W.L."/>
            <person name="de Azevedo J.L."/>
        </authorList>
    </citation>
    <scope>NUCLEOTIDE SEQUENCE [LARGE SCALE GENOMIC DNA]</scope>
    <source>
        <strain evidence="1 2">A23</strain>
    </source>
</reference>
<dbReference type="Proteomes" id="UP000027443">
    <property type="component" value="Unassembled WGS sequence"/>
</dbReference>
<proteinExistence type="predicted"/>